<dbReference type="GO" id="GO:0003690">
    <property type="term" value="F:double-stranded DNA binding"/>
    <property type="evidence" value="ECO:0007669"/>
    <property type="project" value="TreeGrafter"/>
</dbReference>
<dbReference type="GO" id="GO:0006303">
    <property type="term" value="P:double-strand break repair via nonhomologous end joining"/>
    <property type="evidence" value="ECO:0007669"/>
    <property type="project" value="TreeGrafter"/>
</dbReference>
<dbReference type="EMBL" id="JARK01001480">
    <property type="protein sequence ID" value="EYB96985.1"/>
    <property type="molecule type" value="Genomic_DNA"/>
</dbReference>
<dbReference type="InterPro" id="IPR001888">
    <property type="entry name" value="Transposase_1"/>
</dbReference>
<dbReference type="GO" id="GO:0003697">
    <property type="term" value="F:single-stranded DNA binding"/>
    <property type="evidence" value="ECO:0007669"/>
    <property type="project" value="TreeGrafter"/>
</dbReference>
<dbReference type="AlphaFoldDB" id="A0A016T2P6"/>
<dbReference type="GO" id="GO:0044774">
    <property type="term" value="P:mitotic DNA integrity checkpoint signaling"/>
    <property type="evidence" value="ECO:0007669"/>
    <property type="project" value="TreeGrafter"/>
</dbReference>
<evidence type="ECO:0000259" key="1">
    <source>
        <dbReference type="Pfam" id="PF17906"/>
    </source>
</evidence>
<dbReference type="PANTHER" id="PTHR46060:SF2">
    <property type="entry name" value="HISTONE-LYSINE N-METHYLTRANSFERASE SETMAR"/>
    <property type="match status" value="1"/>
</dbReference>
<dbReference type="InterPro" id="IPR041426">
    <property type="entry name" value="Mos1_HTH"/>
</dbReference>
<reference evidence="3" key="1">
    <citation type="journal article" date="2015" name="Nat. Genet.">
        <title>The genome and transcriptome of the zoonotic hookworm Ancylostoma ceylanicum identify infection-specific gene families.</title>
        <authorList>
            <person name="Schwarz E.M."/>
            <person name="Hu Y."/>
            <person name="Antoshechkin I."/>
            <person name="Miller M.M."/>
            <person name="Sternberg P.W."/>
            <person name="Aroian R.V."/>
        </authorList>
    </citation>
    <scope>NUCLEOTIDE SEQUENCE</scope>
    <source>
        <strain evidence="3">HY135</strain>
    </source>
</reference>
<dbReference type="GO" id="GO:0042800">
    <property type="term" value="F:histone H3K4 methyltransferase activity"/>
    <property type="evidence" value="ECO:0007669"/>
    <property type="project" value="TreeGrafter"/>
</dbReference>
<accession>A0A016T2P6</accession>
<dbReference type="GO" id="GO:0005634">
    <property type="term" value="C:nucleus"/>
    <property type="evidence" value="ECO:0007669"/>
    <property type="project" value="TreeGrafter"/>
</dbReference>
<keyword evidence="3" id="KW-1185">Reference proteome</keyword>
<organism evidence="2 3">
    <name type="scientific">Ancylostoma ceylanicum</name>
    <dbReference type="NCBI Taxonomy" id="53326"/>
    <lineage>
        <taxon>Eukaryota</taxon>
        <taxon>Metazoa</taxon>
        <taxon>Ecdysozoa</taxon>
        <taxon>Nematoda</taxon>
        <taxon>Chromadorea</taxon>
        <taxon>Rhabditida</taxon>
        <taxon>Rhabditina</taxon>
        <taxon>Rhabditomorpha</taxon>
        <taxon>Strongyloidea</taxon>
        <taxon>Ancylostomatidae</taxon>
        <taxon>Ancylostomatinae</taxon>
        <taxon>Ancylostoma</taxon>
    </lineage>
</organism>
<gene>
    <name evidence="2" type="primary">Acey_s0144.g2442</name>
    <name evidence="2" type="ORF">Y032_0144g2442</name>
</gene>
<dbReference type="Pfam" id="PF01359">
    <property type="entry name" value="Transposase_1"/>
    <property type="match status" value="1"/>
</dbReference>
<dbReference type="GO" id="GO:0000729">
    <property type="term" value="P:DNA double-strand break processing"/>
    <property type="evidence" value="ECO:0007669"/>
    <property type="project" value="TreeGrafter"/>
</dbReference>
<dbReference type="OrthoDB" id="9970333at2759"/>
<dbReference type="GO" id="GO:0000014">
    <property type="term" value="F:single-stranded DNA endodeoxyribonuclease activity"/>
    <property type="evidence" value="ECO:0007669"/>
    <property type="project" value="TreeGrafter"/>
</dbReference>
<dbReference type="GO" id="GO:0031297">
    <property type="term" value="P:replication fork processing"/>
    <property type="evidence" value="ECO:0007669"/>
    <property type="project" value="TreeGrafter"/>
</dbReference>
<dbReference type="PANTHER" id="PTHR46060">
    <property type="entry name" value="MARINER MOS1 TRANSPOSASE-LIKE PROTEIN"/>
    <property type="match status" value="1"/>
</dbReference>
<dbReference type="GO" id="GO:0035861">
    <property type="term" value="C:site of double-strand break"/>
    <property type="evidence" value="ECO:0007669"/>
    <property type="project" value="TreeGrafter"/>
</dbReference>
<dbReference type="Pfam" id="PF17906">
    <property type="entry name" value="HTH_48"/>
    <property type="match status" value="1"/>
</dbReference>
<evidence type="ECO:0000313" key="3">
    <source>
        <dbReference type="Proteomes" id="UP000024635"/>
    </source>
</evidence>
<dbReference type="STRING" id="53326.A0A016T2P6"/>
<evidence type="ECO:0000313" key="2">
    <source>
        <dbReference type="EMBL" id="EYB96985.1"/>
    </source>
</evidence>
<dbReference type="Proteomes" id="UP000024635">
    <property type="component" value="Unassembled WGS sequence"/>
</dbReference>
<dbReference type="InterPro" id="IPR036397">
    <property type="entry name" value="RNaseH_sf"/>
</dbReference>
<name>A0A016T2P6_9BILA</name>
<dbReference type="GO" id="GO:0044547">
    <property type="term" value="F:DNA topoisomerase binding"/>
    <property type="evidence" value="ECO:0007669"/>
    <property type="project" value="TreeGrafter"/>
</dbReference>
<dbReference type="Gene3D" id="3.30.420.10">
    <property type="entry name" value="Ribonuclease H-like superfamily/Ribonuclease H"/>
    <property type="match status" value="1"/>
</dbReference>
<dbReference type="GO" id="GO:0046975">
    <property type="term" value="F:histone H3K36 methyltransferase activity"/>
    <property type="evidence" value="ECO:0007669"/>
    <property type="project" value="TreeGrafter"/>
</dbReference>
<dbReference type="Gene3D" id="1.10.10.1450">
    <property type="match status" value="1"/>
</dbReference>
<dbReference type="InterPro" id="IPR052709">
    <property type="entry name" value="Transposase-MT_Hybrid"/>
</dbReference>
<dbReference type="GO" id="GO:0000793">
    <property type="term" value="C:condensed chromosome"/>
    <property type="evidence" value="ECO:0007669"/>
    <property type="project" value="TreeGrafter"/>
</dbReference>
<dbReference type="GO" id="GO:0015074">
    <property type="term" value="P:DNA integration"/>
    <property type="evidence" value="ECO:0007669"/>
    <property type="project" value="TreeGrafter"/>
</dbReference>
<sequence>MVSRRDFRVIMLYEFKLSHSAAEAARNMALVFGTDSPFEGTVRCWFAKFSSGDFDLEDKPGRGRGMSLDDQALRAAVETKPDTTTRTLAAGLGVHYATVSKHLASIGMVRKMQKWTPHDLTADQQSTRYEICSNLLVRQKNEPFLHRLLTVDEKWLLFDNKKRGYVWVDKFSTPPSFPKPDLHPRKVMLTVWWCCKGVIHYSLLQPGQAVTSESYCCDLDLMYEKLRQMWPAVVNRGGPVLLQDNARPHTSKLTRQKLTQLGIEVLPHPPYSPDLSPTDYHFFRALEANLRQQQFPDLEHVEIAFQEFLKSRDLSFYCKGINELLDRWQRCVESGGFYFDK</sequence>
<protein>
    <recommendedName>
        <fullName evidence="1">Mos1 transposase HTH domain-containing protein</fullName>
    </recommendedName>
</protein>
<comment type="caution">
    <text evidence="2">The sequence shown here is derived from an EMBL/GenBank/DDBJ whole genome shotgun (WGS) entry which is preliminary data.</text>
</comment>
<proteinExistence type="predicted"/>
<feature type="domain" description="Mos1 transposase HTH" evidence="1">
    <location>
        <begin position="4"/>
        <end position="53"/>
    </location>
</feature>